<dbReference type="OrthoDB" id="553276at2759"/>
<evidence type="ECO:0000313" key="2">
    <source>
        <dbReference type="Proteomes" id="UP000054498"/>
    </source>
</evidence>
<organism evidence="1 2">
    <name type="scientific">Monoraphidium neglectum</name>
    <dbReference type="NCBI Taxonomy" id="145388"/>
    <lineage>
        <taxon>Eukaryota</taxon>
        <taxon>Viridiplantae</taxon>
        <taxon>Chlorophyta</taxon>
        <taxon>core chlorophytes</taxon>
        <taxon>Chlorophyceae</taxon>
        <taxon>CS clade</taxon>
        <taxon>Sphaeropleales</taxon>
        <taxon>Selenastraceae</taxon>
        <taxon>Monoraphidium</taxon>
    </lineage>
</organism>
<protein>
    <submittedName>
        <fullName evidence="1">Uncharacterized protein</fullName>
    </submittedName>
</protein>
<evidence type="ECO:0000313" key="1">
    <source>
        <dbReference type="EMBL" id="KIZ00015.1"/>
    </source>
</evidence>
<dbReference type="GeneID" id="25740825"/>
<accession>A0A0D2M9M7</accession>
<dbReference type="KEGG" id="mng:MNEG_7949"/>
<dbReference type="AlphaFoldDB" id="A0A0D2M9M7"/>
<dbReference type="RefSeq" id="XP_013899034.1">
    <property type="nucleotide sequence ID" value="XM_014043580.1"/>
</dbReference>
<dbReference type="Proteomes" id="UP000054498">
    <property type="component" value="Unassembled WGS sequence"/>
</dbReference>
<dbReference type="EMBL" id="KK101678">
    <property type="protein sequence ID" value="KIZ00015.1"/>
    <property type="molecule type" value="Genomic_DNA"/>
</dbReference>
<keyword evidence="2" id="KW-1185">Reference proteome</keyword>
<reference evidence="1 2" key="1">
    <citation type="journal article" date="2013" name="BMC Genomics">
        <title>Reconstruction of the lipid metabolism for the microalga Monoraphidium neglectum from its genome sequence reveals characteristics suitable for biofuel production.</title>
        <authorList>
            <person name="Bogen C."/>
            <person name="Al-Dilaimi A."/>
            <person name="Albersmeier A."/>
            <person name="Wichmann J."/>
            <person name="Grundmann M."/>
            <person name="Rupp O."/>
            <person name="Lauersen K.J."/>
            <person name="Blifernez-Klassen O."/>
            <person name="Kalinowski J."/>
            <person name="Goesmann A."/>
            <person name="Mussgnug J.H."/>
            <person name="Kruse O."/>
        </authorList>
    </citation>
    <scope>NUCLEOTIDE SEQUENCE [LARGE SCALE GENOMIC DNA]</scope>
    <source>
        <strain evidence="1 2">SAG 48.87</strain>
    </source>
</reference>
<gene>
    <name evidence="1" type="ORF">MNEG_7949</name>
</gene>
<proteinExistence type="predicted"/>
<name>A0A0D2M9M7_9CHLO</name>
<sequence length="231" mass="24595">MAEAKTSNAVRDLLLGEDAGQQADLILSLISEAAEGRELQNVISDVIQVTIAGGVGHPHIKKLAYDLCRAVPLLDADHSLVLDGIKNDIASGMPELQIMALSFLPHLPPHFLVDFLEKGAHARVGFGVMLWGAPKDPWHERLQQTRVESSSSDGQQQQRSAAAEICSSSNVQQQQCTAAALCSRSSMMQQQQCAAAAVCSSSNLQQQQCAAVAVCSSSSSSNSSSVQQQQQ</sequence>